<evidence type="ECO:0000256" key="7">
    <source>
        <dbReference type="ARBA" id="ARBA00023136"/>
    </source>
</evidence>
<comment type="subcellular location">
    <subcellularLocation>
        <location evidence="1">Cell inner membrane</location>
        <topology evidence="1">Multi-pass membrane protein</topology>
    </subcellularLocation>
</comment>
<dbReference type="GO" id="GO:0015740">
    <property type="term" value="P:C4-dicarboxylate transport"/>
    <property type="evidence" value="ECO:0007669"/>
    <property type="project" value="TreeGrafter"/>
</dbReference>
<keyword evidence="2" id="KW-0813">Transport</keyword>
<evidence type="ECO:0000313" key="12">
    <source>
        <dbReference type="Proteomes" id="UP000469185"/>
    </source>
</evidence>
<evidence type="ECO:0000256" key="4">
    <source>
        <dbReference type="ARBA" id="ARBA00022519"/>
    </source>
</evidence>
<keyword evidence="12" id="KW-1185">Reference proteome</keyword>
<dbReference type="Proteomes" id="UP000469185">
    <property type="component" value="Unassembled WGS sequence"/>
</dbReference>
<dbReference type="GO" id="GO:0022857">
    <property type="term" value="F:transmembrane transporter activity"/>
    <property type="evidence" value="ECO:0007669"/>
    <property type="project" value="TreeGrafter"/>
</dbReference>
<evidence type="ECO:0000256" key="6">
    <source>
        <dbReference type="ARBA" id="ARBA00022989"/>
    </source>
</evidence>
<evidence type="ECO:0000313" key="11">
    <source>
        <dbReference type="EMBL" id="NED96521.1"/>
    </source>
</evidence>
<dbReference type="InterPro" id="IPR055348">
    <property type="entry name" value="DctQ"/>
</dbReference>
<comment type="similarity">
    <text evidence="8">Belongs to the TRAP transporter small permease family.</text>
</comment>
<feature type="transmembrane region" description="Helical" evidence="9">
    <location>
        <begin position="136"/>
        <end position="156"/>
    </location>
</feature>
<comment type="caution">
    <text evidence="11">The sequence shown here is derived from an EMBL/GenBank/DDBJ whole genome shotgun (WGS) entry which is preliminary data.</text>
</comment>
<dbReference type="EMBL" id="JAAGOB010000007">
    <property type="protein sequence ID" value="NED96521.1"/>
    <property type="molecule type" value="Genomic_DNA"/>
</dbReference>
<dbReference type="InterPro" id="IPR007387">
    <property type="entry name" value="TRAP_DctQ"/>
</dbReference>
<feature type="transmembrane region" description="Helical" evidence="9">
    <location>
        <begin position="27"/>
        <end position="48"/>
    </location>
</feature>
<accession>A0A6N9YN77</accession>
<dbReference type="AlphaFoldDB" id="A0A6N9YN77"/>
<evidence type="ECO:0000256" key="2">
    <source>
        <dbReference type="ARBA" id="ARBA00022448"/>
    </source>
</evidence>
<evidence type="ECO:0000256" key="8">
    <source>
        <dbReference type="ARBA" id="ARBA00038436"/>
    </source>
</evidence>
<dbReference type="RefSeq" id="WP_163819306.1">
    <property type="nucleotide sequence ID" value="NZ_JAAGOB010000007.1"/>
</dbReference>
<reference evidence="11 12" key="1">
    <citation type="submission" date="2020-02" db="EMBL/GenBank/DDBJ databases">
        <authorList>
            <person name="Li X.-J."/>
            <person name="Feng X.-M."/>
        </authorList>
    </citation>
    <scope>NUCLEOTIDE SEQUENCE [LARGE SCALE GENOMIC DNA]</scope>
    <source>
        <strain evidence="11 12">CGMCC 4.7225</strain>
    </source>
</reference>
<keyword evidence="5 9" id="KW-0812">Transmembrane</keyword>
<dbReference type="PANTHER" id="PTHR35011:SF11">
    <property type="entry name" value="TRAP TRANSPORTER SMALL PERMEASE PROTEIN"/>
    <property type="match status" value="1"/>
</dbReference>
<evidence type="ECO:0000256" key="9">
    <source>
        <dbReference type="SAM" id="Phobius"/>
    </source>
</evidence>
<gene>
    <name evidence="11" type="ORF">G1H11_14520</name>
</gene>
<evidence type="ECO:0000259" key="10">
    <source>
        <dbReference type="Pfam" id="PF04290"/>
    </source>
</evidence>
<evidence type="ECO:0000256" key="1">
    <source>
        <dbReference type="ARBA" id="ARBA00004429"/>
    </source>
</evidence>
<keyword evidence="6 9" id="KW-1133">Transmembrane helix</keyword>
<evidence type="ECO:0000256" key="5">
    <source>
        <dbReference type="ARBA" id="ARBA00022692"/>
    </source>
</evidence>
<feature type="transmembrane region" description="Helical" evidence="9">
    <location>
        <begin position="96"/>
        <end position="116"/>
    </location>
</feature>
<name>A0A6N9YN77_9ACTN</name>
<keyword evidence="3" id="KW-1003">Cell membrane</keyword>
<organism evidence="11 12">
    <name type="scientific">Phytoactinopolyspora alkaliphila</name>
    <dbReference type="NCBI Taxonomy" id="1783498"/>
    <lineage>
        <taxon>Bacteria</taxon>
        <taxon>Bacillati</taxon>
        <taxon>Actinomycetota</taxon>
        <taxon>Actinomycetes</taxon>
        <taxon>Jiangellales</taxon>
        <taxon>Jiangellaceae</taxon>
        <taxon>Phytoactinopolyspora</taxon>
    </lineage>
</organism>
<dbReference type="PANTHER" id="PTHR35011">
    <property type="entry name" value="2,3-DIKETO-L-GULONATE TRAP TRANSPORTER SMALL PERMEASE PROTEIN YIAM"/>
    <property type="match status" value="1"/>
</dbReference>
<sequence>MTEAPVRDKQRVSHGVRLIRGLEETATAVLFIAMFVTVIAGVASRYVFDQPLVWTVSISTLAFIAVITIGSGPLHRDDDHIAFDLVYRRLPPAAQFASRIGSDLLIVVPFSLAIWPTVRYLQFMGAERVPGVGVPFSIAFSPFLVFLVATVLHRLVRLFADLRAWRPDSEGVVP</sequence>
<proteinExistence type="inferred from homology"/>
<dbReference type="GO" id="GO:0005886">
    <property type="term" value="C:plasma membrane"/>
    <property type="evidence" value="ECO:0007669"/>
    <property type="project" value="UniProtKB-SubCell"/>
</dbReference>
<dbReference type="Pfam" id="PF04290">
    <property type="entry name" value="DctQ"/>
    <property type="match status" value="1"/>
</dbReference>
<feature type="transmembrane region" description="Helical" evidence="9">
    <location>
        <begin position="54"/>
        <end position="75"/>
    </location>
</feature>
<evidence type="ECO:0000256" key="3">
    <source>
        <dbReference type="ARBA" id="ARBA00022475"/>
    </source>
</evidence>
<keyword evidence="7 9" id="KW-0472">Membrane</keyword>
<feature type="domain" description="Tripartite ATP-independent periplasmic transporters DctQ component" evidence="10">
    <location>
        <begin position="34"/>
        <end position="163"/>
    </location>
</feature>
<protein>
    <submittedName>
        <fullName evidence="11">TRAP transporter small permease</fullName>
    </submittedName>
</protein>
<keyword evidence="4" id="KW-0997">Cell inner membrane</keyword>